<dbReference type="Proteomes" id="UP000263273">
    <property type="component" value="Unassembled WGS sequence"/>
</dbReference>
<evidence type="ECO:0000259" key="1">
    <source>
        <dbReference type="Pfam" id="PF02719"/>
    </source>
</evidence>
<dbReference type="InterPro" id="IPR003869">
    <property type="entry name" value="Polysac_CapD-like"/>
</dbReference>
<comment type="caution">
    <text evidence="2">The sequence shown here is derived from an EMBL/GenBank/DDBJ whole genome shotgun (WGS) entry which is preliminary data.</text>
</comment>
<dbReference type="Pfam" id="PF02719">
    <property type="entry name" value="Polysacc_synt_2"/>
    <property type="match status" value="1"/>
</dbReference>
<gene>
    <name evidence="2" type="ORF">DDZ44_08935</name>
</gene>
<accession>A0A354YZA3</accession>
<dbReference type="InterPro" id="IPR051203">
    <property type="entry name" value="Polysaccharide_Synthase-Rel"/>
</dbReference>
<dbReference type="PANTHER" id="PTHR43318">
    <property type="entry name" value="UDP-N-ACETYLGLUCOSAMINE 4,6-DEHYDRATASE"/>
    <property type="match status" value="1"/>
</dbReference>
<dbReference type="Gene3D" id="3.40.50.720">
    <property type="entry name" value="NAD(P)-binding Rossmann-like Domain"/>
    <property type="match status" value="1"/>
</dbReference>
<proteinExistence type="predicted"/>
<organism evidence="2 3">
    <name type="scientific">Syntrophomonas wolfei</name>
    <dbReference type="NCBI Taxonomy" id="863"/>
    <lineage>
        <taxon>Bacteria</taxon>
        <taxon>Bacillati</taxon>
        <taxon>Bacillota</taxon>
        <taxon>Clostridia</taxon>
        <taxon>Eubacteriales</taxon>
        <taxon>Syntrophomonadaceae</taxon>
        <taxon>Syntrophomonas</taxon>
    </lineage>
</organism>
<name>A0A354YZA3_9FIRM</name>
<protein>
    <recommendedName>
        <fullName evidence="1">Polysaccharide biosynthesis protein CapD-like domain-containing protein</fullName>
    </recommendedName>
</protein>
<sequence length="124" mass="13994">MAKDLIKLCGLEPGQDIEIKYTGIRPGEKLYEELFSGREEMVATCNERIFISKKELDQIYSGINNSIYTRFMNAAPDNEAIINLIAGLIPEYQKPQHSTISQMKAKAGPVVYMQEAHDQRKLGS</sequence>
<feature type="domain" description="Polysaccharide biosynthesis protein CapD-like" evidence="1">
    <location>
        <begin position="1"/>
        <end position="52"/>
    </location>
</feature>
<evidence type="ECO:0000313" key="3">
    <source>
        <dbReference type="Proteomes" id="UP000263273"/>
    </source>
</evidence>
<reference evidence="2 3" key="1">
    <citation type="journal article" date="2018" name="Nat. Biotechnol.">
        <title>A standardized bacterial taxonomy based on genome phylogeny substantially revises the tree of life.</title>
        <authorList>
            <person name="Parks D.H."/>
            <person name="Chuvochina M."/>
            <person name="Waite D.W."/>
            <person name="Rinke C."/>
            <person name="Skarshewski A."/>
            <person name="Chaumeil P.A."/>
            <person name="Hugenholtz P."/>
        </authorList>
    </citation>
    <scope>NUCLEOTIDE SEQUENCE [LARGE SCALE GENOMIC DNA]</scope>
    <source>
        <strain evidence="2">UBA10948</strain>
    </source>
</reference>
<dbReference type="PANTHER" id="PTHR43318:SF1">
    <property type="entry name" value="POLYSACCHARIDE BIOSYNTHESIS PROTEIN EPSC-RELATED"/>
    <property type="match status" value="1"/>
</dbReference>
<dbReference type="EMBL" id="DNZF01000194">
    <property type="protein sequence ID" value="HBK54046.1"/>
    <property type="molecule type" value="Genomic_DNA"/>
</dbReference>
<evidence type="ECO:0000313" key="2">
    <source>
        <dbReference type="EMBL" id="HBK54046.1"/>
    </source>
</evidence>
<dbReference type="AlphaFoldDB" id="A0A354YZA3"/>